<dbReference type="RefSeq" id="WP_022644277.1">
    <property type="nucleotide sequence ID" value="NZ_AVOY01000217.1"/>
</dbReference>
<sequence length="43" mass="5129">MFRRITLLIPLLAMLTLSGCIIMPRDGWHHRYHDGGPGYYYHR</sequence>
<dbReference type="PROSITE" id="PS51257">
    <property type="entry name" value="PROKAR_LIPOPROTEIN"/>
    <property type="match status" value="1"/>
</dbReference>
<evidence type="ECO:0000313" key="1">
    <source>
        <dbReference type="EMBL" id="WMN15007.1"/>
    </source>
</evidence>
<gene>
    <name evidence="1" type="ORF">QL104_16680</name>
</gene>
<evidence type="ECO:0008006" key="3">
    <source>
        <dbReference type="Google" id="ProtNLM"/>
    </source>
</evidence>
<evidence type="ECO:0000313" key="2">
    <source>
        <dbReference type="Proteomes" id="UP001237292"/>
    </source>
</evidence>
<keyword evidence="2" id="KW-1185">Reference proteome</keyword>
<dbReference type="Proteomes" id="UP001237292">
    <property type="component" value="Chromosome"/>
</dbReference>
<accession>A0ABY9NA02</accession>
<organism evidence="1 2">
    <name type="scientific">Pseudomonas piscis</name>
    <dbReference type="NCBI Taxonomy" id="2614538"/>
    <lineage>
        <taxon>Bacteria</taxon>
        <taxon>Pseudomonadati</taxon>
        <taxon>Pseudomonadota</taxon>
        <taxon>Gammaproteobacteria</taxon>
        <taxon>Pseudomonadales</taxon>
        <taxon>Pseudomonadaceae</taxon>
        <taxon>Pseudomonas</taxon>
    </lineage>
</organism>
<protein>
    <recommendedName>
        <fullName evidence="3">Lipoprotein</fullName>
    </recommendedName>
</protein>
<proteinExistence type="predicted"/>
<reference evidence="1 2" key="1">
    <citation type="journal article" date="2023" name="Access Microbiol">
        <title>The genome of a steinernematid-associated Pseudomonas piscis bacterium encodes the biosynthesis of insect toxins.</title>
        <authorList>
            <person name="Awori R.M."/>
            <person name="Hendre P."/>
            <person name="Amugune N.O."/>
        </authorList>
    </citation>
    <scope>NUCLEOTIDE SEQUENCE [LARGE SCALE GENOMIC DNA]</scope>
    <source>
        <strain evidence="1 2">75</strain>
    </source>
</reference>
<name>A0ABY9NA02_9PSED</name>
<dbReference type="EMBL" id="CP133164">
    <property type="protein sequence ID" value="WMN15007.1"/>
    <property type="molecule type" value="Genomic_DNA"/>
</dbReference>